<dbReference type="AlphaFoldDB" id="A0A151NC41"/>
<sequence>MVHLVHLEMHAESPLAHLAAAEGVLYHHVAPAQAVVGVLLPAVQLPHLRLHKPGQEWASQVLDNEGRDDNVTNDEIGDPGSVVPTLHQPGEWGVVEDVGIMGTSHPASKDMGQVALVVDNALQDDGEVAIS</sequence>
<comment type="caution">
    <text evidence="2">The sequence shown here is derived from an EMBL/GenBank/DDBJ whole genome shotgun (WGS) entry which is preliminary data.</text>
</comment>
<evidence type="ECO:0000313" key="3">
    <source>
        <dbReference type="Proteomes" id="UP000050525"/>
    </source>
</evidence>
<organism evidence="2 3">
    <name type="scientific">Alligator mississippiensis</name>
    <name type="common">American alligator</name>
    <dbReference type="NCBI Taxonomy" id="8496"/>
    <lineage>
        <taxon>Eukaryota</taxon>
        <taxon>Metazoa</taxon>
        <taxon>Chordata</taxon>
        <taxon>Craniata</taxon>
        <taxon>Vertebrata</taxon>
        <taxon>Euteleostomi</taxon>
        <taxon>Archelosauria</taxon>
        <taxon>Archosauria</taxon>
        <taxon>Crocodylia</taxon>
        <taxon>Alligatoridae</taxon>
        <taxon>Alligatorinae</taxon>
        <taxon>Alligator</taxon>
    </lineage>
</organism>
<dbReference type="Proteomes" id="UP000050525">
    <property type="component" value="Unassembled WGS sequence"/>
</dbReference>
<accession>A0A151NC41</accession>
<evidence type="ECO:0000313" key="2">
    <source>
        <dbReference type="EMBL" id="KYO34371.1"/>
    </source>
</evidence>
<gene>
    <name evidence="2" type="ORF">Y1Q_0007642</name>
</gene>
<evidence type="ECO:0000256" key="1">
    <source>
        <dbReference type="SAM" id="MobiDB-lite"/>
    </source>
</evidence>
<reference evidence="2 3" key="1">
    <citation type="journal article" date="2012" name="Genome Biol.">
        <title>Sequencing three crocodilian genomes to illuminate the evolution of archosaurs and amniotes.</title>
        <authorList>
            <person name="St John J.A."/>
            <person name="Braun E.L."/>
            <person name="Isberg S.R."/>
            <person name="Miles L.G."/>
            <person name="Chong A.Y."/>
            <person name="Gongora J."/>
            <person name="Dalzell P."/>
            <person name="Moran C."/>
            <person name="Bed'hom B."/>
            <person name="Abzhanov A."/>
            <person name="Burgess S.C."/>
            <person name="Cooksey A.M."/>
            <person name="Castoe T.A."/>
            <person name="Crawford N.G."/>
            <person name="Densmore L.D."/>
            <person name="Drew J.C."/>
            <person name="Edwards S.V."/>
            <person name="Faircloth B.C."/>
            <person name="Fujita M.K."/>
            <person name="Greenwold M.J."/>
            <person name="Hoffmann F.G."/>
            <person name="Howard J.M."/>
            <person name="Iguchi T."/>
            <person name="Janes D.E."/>
            <person name="Khan S.Y."/>
            <person name="Kohno S."/>
            <person name="de Koning A.J."/>
            <person name="Lance S.L."/>
            <person name="McCarthy F.M."/>
            <person name="McCormack J.E."/>
            <person name="Merchant M.E."/>
            <person name="Peterson D.G."/>
            <person name="Pollock D.D."/>
            <person name="Pourmand N."/>
            <person name="Raney B.J."/>
            <person name="Roessler K.A."/>
            <person name="Sanford J.R."/>
            <person name="Sawyer R.H."/>
            <person name="Schmidt C.J."/>
            <person name="Triplett E.W."/>
            <person name="Tuberville T.D."/>
            <person name="Venegas-Anaya M."/>
            <person name="Howard J.T."/>
            <person name="Jarvis E.D."/>
            <person name="Guillette L.J.Jr."/>
            <person name="Glenn T.C."/>
            <person name="Green R.E."/>
            <person name="Ray D.A."/>
        </authorList>
    </citation>
    <scope>NUCLEOTIDE SEQUENCE [LARGE SCALE GENOMIC DNA]</scope>
    <source>
        <strain evidence="2">KSC_2009_1</strain>
    </source>
</reference>
<dbReference type="EMBL" id="AKHW03003532">
    <property type="protein sequence ID" value="KYO34371.1"/>
    <property type="molecule type" value="Genomic_DNA"/>
</dbReference>
<keyword evidence="3" id="KW-1185">Reference proteome</keyword>
<feature type="region of interest" description="Disordered" evidence="1">
    <location>
        <begin position="65"/>
        <end position="88"/>
    </location>
</feature>
<name>A0A151NC41_ALLMI</name>
<proteinExistence type="predicted"/>
<protein>
    <submittedName>
        <fullName evidence="2">Uncharacterized protein</fullName>
    </submittedName>
</protein>